<comment type="similarity">
    <text evidence="2 7">Belongs to the peptidase M14 family.</text>
</comment>
<dbReference type="AlphaFoldDB" id="A0A7M2WU29"/>
<dbReference type="Pfam" id="PF00246">
    <property type="entry name" value="Peptidase_M14"/>
    <property type="match status" value="1"/>
</dbReference>
<dbReference type="SMART" id="SM00631">
    <property type="entry name" value="Zn_pept"/>
    <property type="match status" value="1"/>
</dbReference>
<gene>
    <name evidence="10" type="ORF">IPV69_22605</name>
</gene>
<proteinExistence type="inferred from homology"/>
<evidence type="ECO:0000313" key="11">
    <source>
        <dbReference type="Proteomes" id="UP000593765"/>
    </source>
</evidence>
<dbReference type="KEGG" id="hbs:IPV69_22605"/>
<dbReference type="InterPro" id="IPR000834">
    <property type="entry name" value="Peptidase_M14"/>
</dbReference>
<protein>
    <submittedName>
        <fullName evidence="10">DUF2817 domain-containing protein</fullName>
    </submittedName>
</protein>
<accession>A0A7M2WU29</accession>
<sequence>MNPLRHGRRLAIALFCAATMAGCSPSPGTIARPTPPMSQPATTVTVPPRVVTLGHSIEARPIVLHLFGDTAVGPANTVLIFGGIHGNEPTSAGVCRELVAYLTANPDAWQGRCVAILPEANPDGLNRRIRTNKNLIDLNRNFPAANWKKTRRSSFFGGDAPATEPETKVLISLIEQNKPARIVSVHSMADPCNNYDGPGEALAERMAKHNGYPVKASIGYPTPGSFGSWAGGDKQIPVITLELPSRATTEASWKGNREALLAAVRG</sequence>
<dbReference type="EMBL" id="CP063458">
    <property type="protein sequence ID" value="QOV88986.1"/>
    <property type="molecule type" value="Genomic_DNA"/>
</dbReference>
<keyword evidence="6" id="KW-0482">Metalloprotease</keyword>
<evidence type="ECO:0000256" key="7">
    <source>
        <dbReference type="PROSITE-ProRule" id="PRU01379"/>
    </source>
</evidence>
<evidence type="ECO:0000256" key="2">
    <source>
        <dbReference type="ARBA" id="ARBA00005988"/>
    </source>
</evidence>
<dbReference type="GO" id="GO:0006508">
    <property type="term" value="P:proteolysis"/>
    <property type="evidence" value="ECO:0007669"/>
    <property type="project" value="UniProtKB-KW"/>
</dbReference>
<dbReference type="SUPFAM" id="SSF53187">
    <property type="entry name" value="Zn-dependent exopeptidases"/>
    <property type="match status" value="1"/>
</dbReference>
<organism evidence="10 11">
    <name type="scientific">Humisphaera borealis</name>
    <dbReference type="NCBI Taxonomy" id="2807512"/>
    <lineage>
        <taxon>Bacteria</taxon>
        <taxon>Pseudomonadati</taxon>
        <taxon>Planctomycetota</taxon>
        <taxon>Phycisphaerae</taxon>
        <taxon>Tepidisphaerales</taxon>
        <taxon>Tepidisphaeraceae</taxon>
        <taxon>Humisphaera</taxon>
    </lineage>
</organism>
<name>A0A7M2WU29_9BACT</name>
<dbReference type="PANTHER" id="PTHR11705:SF143">
    <property type="entry name" value="SLL0236 PROTEIN"/>
    <property type="match status" value="1"/>
</dbReference>
<comment type="cofactor">
    <cofactor evidence="1">
        <name>Zn(2+)</name>
        <dbReference type="ChEBI" id="CHEBI:29105"/>
    </cofactor>
</comment>
<evidence type="ECO:0000256" key="4">
    <source>
        <dbReference type="ARBA" id="ARBA00022801"/>
    </source>
</evidence>
<dbReference type="PROSITE" id="PS51257">
    <property type="entry name" value="PROKAR_LIPOPROTEIN"/>
    <property type="match status" value="1"/>
</dbReference>
<keyword evidence="11" id="KW-1185">Reference proteome</keyword>
<evidence type="ECO:0000313" key="10">
    <source>
        <dbReference type="EMBL" id="QOV88986.1"/>
    </source>
</evidence>
<feature type="chain" id="PRO_5034412897" evidence="8">
    <location>
        <begin position="32"/>
        <end position="266"/>
    </location>
</feature>
<dbReference type="GO" id="GO:0005615">
    <property type="term" value="C:extracellular space"/>
    <property type="evidence" value="ECO:0007669"/>
    <property type="project" value="TreeGrafter"/>
</dbReference>
<dbReference type="Gene3D" id="3.40.630.10">
    <property type="entry name" value="Zn peptidases"/>
    <property type="match status" value="1"/>
</dbReference>
<dbReference type="GO" id="GO:0008270">
    <property type="term" value="F:zinc ion binding"/>
    <property type="evidence" value="ECO:0007669"/>
    <property type="project" value="InterPro"/>
</dbReference>
<evidence type="ECO:0000256" key="6">
    <source>
        <dbReference type="ARBA" id="ARBA00023049"/>
    </source>
</evidence>
<evidence type="ECO:0000256" key="8">
    <source>
        <dbReference type="SAM" id="SignalP"/>
    </source>
</evidence>
<feature type="active site" description="Proton donor/acceptor" evidence="7">
    <location>
        <position position="242"/>
    </location>
</feature>
<keyword evidence="3" id="KW-0645">Protease</keyword>
<evidence type="ECO:0000259" key="9">
    <source>
        <dbReference type="PROSITE" id="PS52035"/>
    </source>
</evidence>
<dbReference type="PROSITE" id="PS52035">
    <property type="entry name" value="PEPTIDASE_M14"/>
    <property type="match status" value="1"/>
</dbReference>
<feature type="signal peptide" evidence="8">
    <location>
        <begin position="1"/>
        <end position="31"/>
    </location>
</feature>
<dbReference type="Proteomes" id="UP000593765">
    <property type="component" value="Chromosome"/>
</dbReference>
<keyword evidence="5" id="KW-0862">Zinc</keyword>
<dbReference type="RefSeq" id="WP_206291998.1">
    <property type="nucleotide sequence ID" value="NZ_CP063458.1"/>
</dbReference>
<feature type="domain" description="Peptidase M14" evidence="9">
    <location>
        <begin position="26"/>
        <end position="266"/>
    </location>
</feature>
<reference evidence="10 11" key="1">
    <citation type="submission" date="2020-10" db="EMBL/GenBank/DDBJ databases">
        <title>Wide distribution of Phycisphaera-like planctomycetes from WD2101 soil group in peatlands and genome analysis of the first cultivated representative.</title>
        <authorList>
            <person name="Dedysh S.N."/>
            <person name="Beletsky A.V."/>
            <person name="Ivanova A."/>
            <person name="Kulichevskaya I.S."/>
            <person name="Suzina N.E."/>
            <person name="Philippov D.A."/>
            <person name="Rakitin A.L."/>
            <person name="Mardanov A.V."/>
            <person name="Ravin N.V."/>
        </authorList>
    </citation>
    <scope>NUCLEOTIDE SEQUENCE [LARGE SCALE GENOMIC DNA]</scope>
    <source>
        <strain evidence="10 11">M1803</strain>
    </source>
</reference>
<evidence type="ECO:0000256" key="1">
    <source>
        <dbReference type="ARBA" id="ARBA00001947"/>
    </source>
</evidence>
<keyword evidence="8" id="KW-0732">Signal</keyword>
<keyword evidence="4" id="KW-0378">Hydrolase</keyword>
<evidence type="ECO:0000256" key="5">
    <source>
        <dbReference type="ARBA" id="ARBA00022833"/>
    </source>
</evidence>
<evidence type="ECO:0000256" key="3">
    <source>
        <dbReference type="ARBA" id="ARBA00022670"/>
    </source>
</evidence>
<dbReference type="GO" id="GO:0004181">
    <property type="term" value="F:metallocarboxypeptidase activity"/>
    <property type="evidence" value="ECO:0007669"/>
    <property type="project" value="InterPro"/>
</dbReference>
<dbReference type="PANTHER" id="PTHR11705">
    <property type="entry name" value="PROTEASE FAMILY M14 CARBOXYPEPTIDASE A,B"/>
    <property type="match status" value="1"/>
</dbReference>